<comment type="caution">
    <text evidence="2">The sequence shown here is derived from an EMBL/GenBank/DDBJ whole genome shotgun (WGS) entry which is preliminary data.</text>
</comment>
<dbReference type="EMBL" id="BAAANS010000138">
    <property type="protein sequence ID" value="GAA2127196.1"/>
    <property type="molecule type" value="Genomic_DNA"/>
</dbReference>
<dbReference type="Proteomes" id="UP001500897">
    <property type="component" value="Unassembled WGS sequence"/>
</dbReference>
<reference evidence="3" key="1">
    <citation type="journal article" date="2019" name="Int. J. Syst. Evol. Microbiol.">
        <title>The Global Catalogue of Microorganisms (GCM) 10K type strain sequencing project: providing services to taxonomists for standard genome sequencing and annotation.</title>
        <authorList>
            <consortium name="The Broad Institute Genomics Platform"/>
            <consortium name="The Broad Institute Genome Sequencing Center for Infectious Disease"/>
            <person name="Wu L."/>
            <person name="Ma J."/>
        </authorList>
    </citation>
    <scope>NUCLEOTIDE SEQUENCE [LARGE SCALE GENOMIC DNA]</scope>
    <source>
        <strain evidence="3">JCM 14559</strain>
    </source>
</reference>
<evidence type="ECO:0008006" key="4">
    <source>
        <dbReference type="Google" id="ProtNLM"/>
    </source>
</evidence>
<keyword evidence="1" id="KW-0472">Membrane</keyword>
<name>A0ABP5K4Q0_9ACTN</name>
<proteinExistence type="predicted"/>
<gene>
    <name evidence="2" type="ORF">GCM10009759_79620</name>
</gene>
<keyword evidence="1" id="KW-0812">Transmembrane</keyword>
<evidence type="ECO:0000313" key="2">
    <source>
        <dbReference type="EMBL" id="GAA2127196.1"/>
    </source>
</evidence>
<protein>
    <recommendedName>
        <fullName evidence="4">CU044_5270 family protein</fullName>
    </recommendedName>
</protein>
<keyword evidence="1" id="KW-1133">Transmembrane helix</keyword>
<organism evidence="2 3">
    <name type="scientific">Kitasatospora saccharophila</name>
    <dbReference type="NCBI Taxonomy" id="407973"/>
    <lineage>
        <taxon>Bacteria</taxon>
        <taxon>Bacillati</taxon>
        <taxon>Actinomycetota</taxon>
        <taxon>Actinomycetes</taxon>
        <taxon>Kitasatosporales</taxon>
        <taxon>Streptomycetaceae</taxon>
        <taxon>Kitasatospora</taxon>
    </lineage>
</organism>
<feature type="transmembrane region" description="Helical" evidence="1">
    <location>
        <begin position="56"/>
        <end position="76"/>
    </location>
</feature>
<dbReference type="InterPro" id="IPR047789">
    <property type="entry name" value="CU044_5270-like"/>
</dbReference>
<evidence type="ECO:0000256" key="1">
    <source>
        <dbReference type="SAM" id="Phobius"/>
    </source>
</evidence>
<evidence type="ECO:0000313" key="3">
    <source>
        <dbReference type="Proteomes" id="UP001500897"/>
    </source>
</evidence>
<keyword evidence="3" id="KW-1185">Reference proteome</keyword>
<sequence>MRAADSVKALMTGSDPAAGVAGDPGRRQQDLERILAGQTDTAASRRSPALLRRPRLLVPLGGLAAAASAVLVFGLLPGSTAGTAYAATPPPLQYTAVETSLPAGQLLEGIAQHTAALSEPTGEDTVLEWKDWSLFTRIDGETVSSRVVAADHKAVVHADGSGTLTSAFEGEDAKTEAYGPDLYREPMPTDPTLLRESLRRSTPAIDAASGTDQALRGVLRSQALDPAQRAAVLRLIAGLPELRYEGSVTDRAGRSGQAFSADSDGSGLPTRYTFIIEAATGRVLGQEAMLTTRAGKLNVPVPSVISYTVYLDAHKQ</sequence>
<accession>A0ABP5K4Q0</accession>
<dbReference type="NCBIfam" id="NF038083">
    <property type="entry name" value="CU044_5270_fam"/>
    <property type="match status" value="1"/>
</dbReference>